<sequence>MRPVVEIAPGAWFVQRDWLSCNHFIAKLPQLTLIDTGYKDDLQETIAVLRSFDVEPADVDLIVNTHCHCDHAGSNRYFIEQSGCDVWMHEEEKRRIDTRDDIATWWRFHDTWADFFKVDKGLRENDEIRFGSLVLQVIYAPGHSRGLMILYAKDLKALFSSDAIWQGDMGVINPIVEGEDALDRAVETVERIEKLNLEVIYPGHGPIIHKPKPVIDRLLRKLERYYQDESMMHMDHMKKMIAYYVLTQGRVKEDGYYDYLLRSVWFPRMVDRYFDGRYESTYQAVIDGSLRSKMIVRDNGYLYGAGKI</sequence>
<dbReference type="EMBL" id="FNHB01000001">
    <property type="protein sequence ID" value="SDL65349.1"/>
    <property type="molecule type" value="Genomic_DNA"/>
</dbReference>
<dbReference type="AlphaFoldDB" id="A0A1G9LTQ4"/>
<dbReference type="Pfam" id="PF00753">
    <property type="entry name" value="Lactamase_B"/>
    <property type="match status" value="1"/>
</dbReference>
<evidence type="ECO:0000313" key="3">
    <source>
        <dbReference type="Proteomes" id="UP000214880"/>
    </source>
</evidence>
<protein>
    <submittedName>
        <fullName evidence="2">Glyoxylase, beta-lactamase superfamily II</fullName>
    </submittedName>
</protein>
<keyword evidence="3" id="KW-1185">Reference proteome</keyword>
<accession>A0A1G9LTQ4</accession>
<name>A0A1G9LTQ4_9FIRM</name>
<gene>
    <name evidence="2" type="ORF">SAMN04488502_101465</name>
</gene>
<dbReference type="RefSeq" id="WP_173812548.1">
    <property type="nucleotide sequence ID" value="NZ_FNHB01000001.1"/>
</dbReference>
<dbReference type="STRING" id="146817.SAMN04488502_101465"/>
<evidence type="ECO:0000259" key="1">
    <source>
        <dbReference type="SMART" id="SM00849"/>
    </source>
</evidence>
<proteinExistence type="predicted"/>
<dbReference type="Gene3D" id="3.60.15.10">
    <property type="entry name" value="Ribonuclease Z/Hydroxyacylglutathione hydrolase-like"/>
    <property type="match status" value="1"/>
</dbReference>
<feature type="domain" description="Metallo-beta-lactamase" evidence="1">
    <location>
        <begin position="20"/>
        <end position="204"/>
    </location>
</feature>
<evidence type="ECO:0000313" key="2">
    <source>
        <dbReference type="EMBL" id="SDL65349.1"/>
    </source>
</evidence>
<dbReference type="InterPro" id="IPR001279">
    <property type="entry name" value="Metallo-B-lactamas"/>
</dbReference>
<dbReference type="PANTHER" id="PTHR42951">
    <property type="entry name" value="METALLO-BETA-LACTAMASE DOMAIN-CONTAINING"/>
    <property type="match status" value="1"/>
</dbReference>
<dbReference type="Proteomes" id="UP000214880">
    <property type="component" value="Unassembled WGS sequence"/>
</dbReference>
<organism evidence="2 3">
    <name type="scientific">Dendrosporobacter quercicolus</name>
    <dbReference type="NCBI Taxonomy" id="146817"/>
    <lineage>
        <taxon>Bacteria</taxon>
        <taxon>Bacillati</taxon>
        <taxon>Bacillota</taxon>
        <taxon>Negativicutes</taxon>
        <taxon>Selenomonadales</taxon>
        <taxon>Sporomusaceae</taxon>
        <taxon>Dendrosporobacter</taxon>
    </lineage>
</organism>
<dbReference type="SUPFAM" id="SSF56281">
    <property type="entry name" value="Metallo-hydrolase/oxidoreductase"/>
    <property type="match status" value="1"/>
</dbReference>
<dbReference type="InterPro" id="IPR036866">
    <property type="entry name" value="RibonucZ/Hydroxyglut_hydro"/>
</dbReference>
<reference evidence="2 3" key="1">
    <citation type="submission" date="2016-10" db="EMBL/GenBank/DDBJ databases">
        <authorList>
            <person name="de Groot N.N."/>
        </authorList>
    </citation>
    <scope>NUCLEOTIDE SEQUENCE [LARGE SCALE GENOMIC DNA]</scope>
    <source>
        <strain evidence="2 3">DSM 1736</strain>
    </source>
</reference>
<dbReference type="SMART" id="SM00849">
    <property type="entry name" value="Lactamase_B"/>
    <property type="match status" value="1"/>
</dbReference>
<dbReference type="InterPro" id="IPR050855">
    <property type="entry name" value="NDM-1-like"/>
</dbReference>
<dbReference type="PANTHER" id="PTHR42951:SF4">
    <property type="entry name" value="ACYL-COENZYME A THIOESTERASE MBLAC2"/>
    <property type="match status" value="1"/>
</dbReference>